<keyword evidence="1" id="KW-1133">Transmembrane helix</keyword>
<name>A0AAW3MKX8_9BURK</name>
<comment type="caution">
    <text evidence="2">The sequence shown here is derived from an EMBL/GenBank/DDBJ whole genome shotgun (WGS) entry which is preliminary data.</text>
</comment>
<accession>A0AAW3MKX8</accession>
<dbReference type="AlphaFoldDB" id="A0AAW3MKX8"/>
<proteinExistence type="predicted"/>
<reference evidence="2 3" key="1">
    <citation type="submission" date="2015-11" db="EMBL/GenBank/DDBJ databases">
        <title>Expanding the genomic diversity of Burkholderia species for the development of highly accurate diagnostics.</title>
        <authorList>
            <person name="Sahl J."/>
            <person name="Keim P."/>
            <person name="Wagner D."/>
        </authorList>
    </citation>
    <scope>NUCLEOTIDE SEQUENCE [LARGE SCALE GENOMIC DNA]</scope>
    <source>
        <strain evidence="2 3">MSMB1808WGS</strain>
    </source>
</reference>
<dbReference type="Proteomes" id="UP000056453">
    <property type="component" value="Unassembled WGS sequence"/>
</dbReference>
<evidence type="ECO:0008006" key="4">
    <source>
        <dbReference type="Google" id="ProtNLM"/>
    </source>
</evidence>
<keyword evidence="3" id="KW-1185">Reference proteome</keyword>
<gene>
    <name evidence="2" type="ORF">WJ96_20335</name>
</gene>
<sequence length="176" mass="19452">MRSGERRMARGAGRRATSPSRECGLAFLGVLIMIALIGIGTMETARIWSTTLRHERETQLLFVGDQFRAAIGRYYVSAPGSRYPASLDDLLDDKRAATTLRHLRRIYRDPLTGTTDWGIVKSPDGGIMGVYSKAPGAPLKQAGFAPQDAEFAGGKRYENWRFVYVPAKVADDKQAE</sequence>
<feature type="transmembrane region" description="Helical" evidence="1">
    <location>
        <begin position="23"/>
        <end position="42"/>
    </location>
</feature>
<evidence type="ECO:0000313" key="3">
    <source>
        <dbReference type="Proteomes" id="UP000056453"/>
    </source>
</evidence>
<organism evidence="2 3">
    <name type="scientific">Burkholderia ubonensis</name>
    <dbReference type="NCBI Taxonomy" id="101571"/>
    <lineage>
        <taxon>Bacteria</taxon>
        <taxon>Pseudomonadati</taxon>
        <taxon>Pseudomonadota</taxon>
        <taxon>Betaproteobacteria</taxon>
        <taxon>Burkholderiales</taxon>
        <taxon>Burkholderiaceae</taxon>
        <taxon>Burkholderia</taxon>
        <taxon>Burkholderia cepacia complex</taxon>
    </lineage>
</organism>
<keyword evidence="1" id="KW-0472">Membrane</keyword>
<protein>
    <recommendedName>
        <fullName evidence="4">Type II secretory pathway, pseudopilin PulG</fullName>
    </recommendedName>
</protein>
<dbReference type="EMBL" id="LPBJ01000095">
    <property type="protein sequence ID" value="KVP89346.1"/>
    <property type="molecule type" value="Genomic_DNA"/>
</dbReference>
<keyword evidence="1" id="KW-0812">Transmembrane</keyword>
<evidence type="ECO:0000256" key="1">
    <source>
        <dbReference type="SAM" id="Phobius"/>
    </source>
</evidence>
<evidence type="ECO:0000313" key="2">
    <source>
        <dbReference type="EMBL" id="KVP89346.1"/>
    </source>
</evidence>